<comment type="similarity">
    <text evidence="1">Belongs to the PyrK family.</text>
</comment>
<feature type="binding site" evidence="11">
    <location>
        <position position="234"/>
    </location>
    <ligand>
        <name>[2Fe-2S] cluster</name>
        <dbReference type="ChEBI" id="CHEBI:190135"/>
    </ligand>
</feature>
<evidence type="ECO:0000256" key="9">
    <source>
        <dbReference type="ARBA" id="ARBA00023014"/>
    </source>
</evidence>
<dbReference type="Gene3D" id="2.40.30.10">
    <property type="entry name" value="Translation factors"/>
    <property type="match status" value="1"/>
</dbReference>
<keyword evidence="6" id="KW-0274">FAD</keyword>
<evidence type="ECO:0000256" key="6">
    <source>
        <dbReference type="ARBA" id="ARBA00022827"/>
    </source>
</evidence>
<dbReference type="SUPFAM" id="SSF63380">
    <property type="entry name" value="Riboflavin synthase domain-like"/>
    <property type="match status" value="1"/>
</dbReference>
<keyword evidence="8 11" id="KW-0408">Iron</keyword>
<dbReference type="InterPro" id="IPR019480">
    <property type="entry name" value="Dihydroorotate_DH_Fe-S-bd"/>
</dbReference>
<feature type="binding site" evidence="11">
    <location>
        <position position="259"/>
    </location>
    <ligand>
        <name>[2Fe-2S] cluster</name>
        <dbReference type="ChEBI" id="CHEBI:190135"/>
    </ligand>
</feature>
<dbReference type="Pfam" id="PF10418">
    <property type="entry name" value="DHODB_Fe-S_bind"/>
    <property type="match status" value="1"/>
</dbReference>
<keyword evidence="4 11" id="KW-0001">2Fe-2S</keyword>
<dbReference type="GO" id="GO:0051537">
    <property type="term" value="F:2 iron, 2 sulfur cluster binding"/>
    <property type="evidence" value="ECO:0007669"/>
    <property type="project" value="UniProtKB-KW"/>
</dbReference>
<comment type="cofactor">
    <cofactor evidence="10">
        <name>[2Fe-2S] cluster</name>
        <dbReference type="ChEBI" id="CHEBI:190135"/>
    </cofactor>
</comment>
<comment type="cofactor">
    <cofactor evidence="11">
        <name>[2Fe-2S] cluster</name>
        <dbReference type="ChEBI" id="CHEBI:190135"/>
    </cofactor>
    <text evidence="11">Binds 1 [2Fe-2S] cluster per subunit.</text>
</comment>
<keyword evidence="5 11" id="KW-0479">Metal-binding</keyword>
<keyword evidence="2" id="KW-0813">Transport</keyword>
<evidence type="ECO:0000256" key="10">
    <source>
        <dbReference type="ARBA" id="ARBA00034078"/>
    </source>
</evidence>
<keyword evidence="7" id="KW-0249">Electron transport</keyword>
<dbReference type="PANTHER" id="PTHR43513">
    <property type="entry name" value="DIHYDROOROTATE DEHYDROGENASE B (NAD(+)), ELECTRON TRANSFER SUBUNIT"/>
    <property type="match status" value="1"/>
</dbReference>
<evidence type="ECO:0000313" key="14">
    <source>
        <dbReference type="Proteomes" id="UP000740727"/>
    </source>
</evidence>
<evidence type="ECO:0000256" key="4">
    <source>
        <dbReference type="ARBA" id="ARBA00022714"/>
    </source>
</evidence>
<feature type="binding site" evidence="11">
    <location>
        <position position="242"/>
    </location>
    <ligand>
        <name>[2Fe-2S] cluster</name>
        <dbReference type="ChEBI" id="CHEBI:190135"/>
    </ligand>
</feature>
<evidence type="ECO:0000256" key="2">
    <source>
        <dbReference type="ARBA" id="ARBA00022448"/>
    </source>
</evidence>
<evidence type="ECO:0000256" key="11">
    <source>
        <dbReference type="PIRSR" id="PIRSR006816-2"/>
    </source>
</evidence>
<dbReference type="GO" id="GO:0016491">
    <property type="term" value="F:oxidoreductase activity"/>
    <property type="evidence" value="ECO:0007669"/>
    <property type="project" value="InterPro"/>
</dbReference>
<dbReference type="InterPro" id="IPR017938">
    <property type="entry name" value="Riboflavin_synthase-like_b-brl"/>
</dbReference>
<dbReference type="InterPro" id="IPR017927">
    <property type="entry name" value="FAD-bd_FR_type"/>
</dbReference>
<dbReference type="GO" id="GO:0006221">
    <property type="term" value="P:pyrimidine nucleotide biosynthetic process"/>
    <property type="evidence" value="ECO:0007669"/>
    <property type="project" value="InterPro"/>
</dbReference>
<reference evidence="13" key="1">
    <citation type="submission" date="2018-10" db="EMBL/GenBank/DDBJ databases">
        <title>Iterative Subtractive Binning of Freshwater Chronoseries Metagenomes Recovers Nearly Complete Genomes from over Four Hundred Novel Species.</title>
        <authorList>
            <person name="Rodriguez-R L.M."/>
            <person name="Tsementzi D."/>
            <person name="Luo C."/>
            <person name="Konstantinidis K.T."/>
        </authorList>
    </citation>
    <scope>NUCLEOTIDE SEQUENCE</scope>
    <source>
        <strain evidence="13">WB5_2A_028</strain>
    </source>
</reference>
<name>A0A965GBL3_9PROT</name>
<dbReference type="CDD" id="cd06218">
    <property type="entry name" value="DHOD_e_trans"/>
    <property type="match status" value="1"/>
</dbReference>
<organism evidence="13 14">
    <name type="scientific">Candidatus Fonsibacter lacus</name>
    <dbReference type="NCBI Taxonomy" id="2576439"/>
    <lineage>
        <taxon>Bacteria</taxon>
        <taxon>Pseudomonadati</taxon>
        <taxon>Pseudomonadota</taxon>
        <taxon>Alphaproteobacteria</taxon>
        <taxon>Candidatus Pelagibacterales</taxon>
        <taxon>Candidatus Pelagibacterales incertae sedis</taxon>
        <taxon>Candidatus Fonsibacter</taxon>
    </lineage>
</organism>
<dbReference type="GO" id="GO:0050660">
    <property type="term" value="F:flavin adenine dinucleotide binding"/>
    <property type="evidence" value="ECO:0007669"/>
    <property type="project" value="InterPro"/>
</dbReference>
<dbReference type="PIRSF" id="PIRSF006816">
    <property type="entry name" value="Cyc3_hyd_g"/>
    <property type="match status" value="1"/>
</dbReference>
<evidence type="ECO:0000259" key="12">
    <source>
        <dbReference type="PROSITE" id="PS51384"/>
    </source>
</evidence>
<evidence type="ECO:0000256" key="8">
    <source>
        <dbReference type="ARBA" id="ARBA00023004"/>
    </source>
</evidence>
<gene>
    <name evidence="13" type="ORF">EBT44_01080</name>
</gene>
<keyword evidence="3" id="KW-0285">Flavoprotein</keyword>
<dbReference type="SUPFAM" id="SSF52343">
    <property type="entry name" value="Ferredoxin reductase-like, C-terminal NADP-linked domain"/>
    <property type="match status" value="1"/>
</dbReference>
<evidence type="ECO:0000256" key="7">
    <source>
        <dbReference type="ARBA" id="ARBA00022982"/>
    </source>
</evidence>
<dbReference type="InterPro" id="IPR037117">
    <property type="entry name" value="Dihydroorotate_DH_ele_sf"/>
</dbReference>
<protein>
    <submittedName>
        <fullName evidence="13">Dihydroorotate dehydrogenase electron transfer subunit</fullName>
    </submittedName>
</protein>
<sequence>MTGASGINPDVVQRECEIISNKKVGAYQHLTLAAPEIAEHAKPGNFVGISVGDERSSMLLRRSFAIYQTVPRGPFGGTVEIIVAPHNAGSTWISKREPHDKLNVVGPLGNAFKIPKDPVRALLVGGGYGSAPLFPLAEILRQKNSRVEMVVGASSAERIFAPVEGKRSVHSLAIATEDGSVGTKGRVTDLFDNALSSIDIVYACGPMGLLKALTEIGSRAGVLVQCAVEESMACGIGLCMTCVLPVKDKDGVIKMLRSCLDGPIFDGECVQWDGIGTIPPGTYGAHR</sequence>
<comment type="caution">
    <text evidence="13">The sequence shown here is derived from an EMBL/GenBank/DDBJ whole genome shotgun (WGS) entry which is preliminary data.</text>
</comment>
<evidence type="ECO:0000256" key="1">
    <source>
        <dbReference type="ARBA" id="ARBA00006422"/>
    </source>
</evidence>
<dbReference type="GO" id="GO:0046872">
    <property type="term" value="F:metal ion binding"/>
    <property type="evidence" value="ECO:0007669"/>
    <property type="project" value="UniProtKB-KW"/>
</dbReference>
<evidence type="ECO:0000313" key="13">
    <source>
        <dbReference type="EMBL" id="NBR93450.1"/>
    </source>
</evidence>
<evidence type="ECO:0000256" key="5">
    <source>
        <dbReference type="ARBA" id="ARBA00022723"/>
    </source>
</evidence>
<accession>A0A965GBL3</accession>
<keyword evidence="9 11" id="KW-0411">Iron-sulfur</keyword>
<dbReference type="PROSITE" id="PS51384">
    <property type="entry name" value="FAD_FR"/>
    <property type="match status" value="1"/>
</dbReference>
<dbReference type="AlphaFoldDB" id="A0A965GBL3"/>
<dbReference type="Gene3D" id="3.40.50.80">
    <property type="entry name" value="Nucleotide-binding domain of ferredoxin-NADP reductase (FNR) module"/>
    <property type="match status" value="1"/>
</dbReference>
<dbReference type="EMBL" id="RFXN01000006">
    <property type="protein sequence ID" value="NBR93450.1"/>
    <property type="molecule type" value="Genomic_DNA"/>
</dbReference>
<feature type="domain" description="FAD-binding FR-type" evidence="12">
    <location>
        <begin position="11"/>
        <end position="114"/>
    </location>
</feature>
<dbReference type="Proteomes" id="UP000740727">
    <property type="component" value="Unassembled WGS sequence"/>
</dbReference>
<dbReference type="Gene3D" id="2.10.240.10">
    <property type="entry name" value="Dihydroorotate dehydrogenase, electron transfer subunit"/>
    <property type="match status" value="1"/>
</dbReference>
<proteinExistence type="inferred from homology"/>
<dbReference type="InterPro" id="IPR039261">
    <property type="entry name" value="FNR_nucleotide-bd"/>
</dbReference>
<dbReference type="InterPro" id="IPR012165">
    <property type="entry name" value="Cyt_c3_hydrogenase_gsu"/>
</dbReference>
<dbReference type="InterPro" id="IPR050353">
    <property type="entry name" value="PyrK_electron_transfer"/>
</dbReference>
<evidence type="ECO:0000256" key="3">
    <source>
        <dbReference type="ARBA" id="ARBA00022630"/>
    </source>
</evidence>
<feature type="binding site" evidence="11">
    <location>
        <position position="239"/>
    </location>
    <ligand>
        <name>[2Fe-2S] cluster</name>
        <dbReference type="ChEBI" id="CHEBI:190135"/>
    </ligand>
</feature>
<dbReference type="PANTHER" id="PTHR43513:SF3">
    <property type="entry name" value="DIHYDROOROTATE DEHYDROGENASE B (NAD(+)), ELECTRON TRANSFER SUBUNIT-RELATED"/>
    <property type="match status" value="1"/>
</dbReference>